<keyword evidence="3" id="KW-1185">Reference proteome</keyword>
<feature type="region of interest" description="Disordered" evidence="1">
    <location>
        <begin position="1"/>
        <end position="30"/>
    </location>
</feature>
<organism evidence="2 3">
    <name type="scientific">Paralvinella palmiformis</name>
    <dbReference type="NCBI Taxonomy" id="53620"/>
    <lineage>
        <taxon>Eukaryota</taxon>
        <taxon>Metazoa</taxon>
        <taxon>Spiralia</taxon>
        <taxon>Lophotrochozoa</taxon>
        <taxon>Annelida</taxon>
        <taxon>Polychaeta</taxon>
        <taxon>Sedentaria</taxon>
        <taxon>Canalipalpata</taxon>
        <taxon>Terebellida</taxon>
        <taxon>Terebelliformia</taxon>
        <taxon>Alvinellidae</taxon>
        <taxon>Paralvinella</taxon>
    </lineage>
</organism>
<dbReference type="AlphaFoldDB" id="A0AAD9N8W7"/>
<dbReference type="EMBL" id="JAODUP010000147">
    <property type="protein sequence ID" value="KAK2159758.1"/>
    <property type="molecule type" value="Genomic_DNA"/>
</dbReference>
<accession>A0AAD9N8W7</accession>
<name>A0AAD9N8W7_9ANNE</name>
<evidence type="ECO:0000313" key="3">
    <source>
        <dbReference type="Proteomes" id="UP001208570"/>
    </source>
</evidence>
<evidence type="ECO:0000313" key="2">
    <source>
        <dbReference type="EMBL" id="KAK2159758.1"/>
    </source>
</evidence>
<evidence type="ECO:0000256" key="1">
    <source>
        <dbReference type="SAM" id="MobiDB-lite"/>
    </source>
</evidence>
<feature type="compositionally biased region" description="Basic residues" evidence="1">
    <location>
        <begin position="1"/>
        <end position="18"/>
    </location>
</feature>
<protein>
    <submittedName>
        <fullName evidence="2">Uncharacterized protein</fullName>
    </submittedName>
</protein>
<reference evidence="2" key="1">
    <citation type="journal article" date="2023" name="Mol. Biol. Evol.">
        <title>Third-Generation Sequencing Reveals the Adaptive Role of the Epigenome in Three Deep-Sea Polychaetes.</title>
        <authorList>
            <person name="Perez M."/>
            <person name="Aroh O."/>
            <person name="Sun Y."/>
            <person name="Lan Y."/>
            <person name="Juniper S.K."/>
            <person name="Young C.R."/>
            <person name="Angers B."/>
            <person name="Qian P.Y."/>
        </authorList>
    </citation>
    <scope>NUCLEOTIDE SEQUENCE</scope>
    <source>
        <strain evidence="2">P08H-3</strain>
    </source>
</reference>
<proteinExistence type="predicted"/>
<gene>
    <name evidence="2" type="ORF">LSH36_147g09003</name>
</gene>
<dbReference type="Proteomes" id="UP001208570">
    <property type="component" value="Unassembled WGS sequence"/>
</dbReference>
<comment type="caution">
    <text evidence="2">The sequence shown here is derived from an EMBL/GenBank/DDBJ whole genome shotgun (WGS) entry which is preliminary data.</text>
</comment>
<sequence>MSGRRRSSTHRFLSHRRFISPTTTGHLHHRQPQDVYIIDNSSLRTTTTSKAQNEREPQMKSQGLLSVEDRGGNGMAWKTNVLLHLGSDRSDPDDDTRS</sequence>